<feature type="repeat" description="WD" evidence="3">
    <location>
        <begin position="27"/>
        <end position="68"/>
    </location>
</feature>
<dbReference type="SMART" id="SM00320">
    <property type="entry name" value="WD40"/>
    <property type="match status" value="3"/>
</dbReference>
<dbReference type="SUPFAM" id="SSF50978">
    <property type="entry name" value="WD40 repeat-like"/>
    <property type="match status" value="1"/>
</dbReference>
<dbReference type="PROSITE" id="PS50082">
    <property type="entry name" value="WD_REPEATS_2"/>
    <property type="match status" value="3"/>
</dbReference>
<dbReference type="InterPro" id="IPR015943">
    <property type="entry name" value="WD40/YVTN_repeat-like_dom_sf"/>
</dbReference>
<dbReference type="Pfam" id="PF00400">
    <property type="entry name" value="WD40"/>
    <property type="match status" value="3"/>
</dbReference>
<comment type="caution">
    <text evidence="4">The sequence shown here is derived from an EMBL/GenBank/DDBJ whole genome shotgun (WGS) entry which is preliminary data.</text>
</comment>
<evidence type="ECO:0000256" key="2">
    <source>
        <dbReference type="ARBA" id="ARBA00022737"/>
    </source>
</evidence>
<dbReference type="GeneID" id="64670408"/>
<feature type="repeat" description="WD" evidence="3">
    <location>
        <begin position="109"/>
        <end position="144"/>
    </location>
</feature>
<dbReference type="PRINTS" id="PR00320">
    <property type="entry name" value="GPROTEINBRPT"/>
</dbReference>
<keyword evidence="1 3" id="KW-0853">WD repeat</keyword>
<protein>
    <submittedName>
        <fullName evidence="4">WD40-repeat-containing domain protein</fullName>
    </submittedName>
</protein>
<gene>
    <name evidence="4" type="ORF">F5891DRAFT_964621</name>
</gene>
<dbReference type="Proteomes" id="UP001195769">
    <property type="component" value="Unassembled WGS sequence"/>
</dbReference>
<feature type="repeat" description="WD" evidence="3">
    <location>
        <begin position="74"/>
        <end position="108"/>
    </location>
</feature>
<evidence type="ECO:0000313" key="5">
    <source>
        <dbReference type="Proteomes" id="UP001195769"/>
    </source>
</evidence>
<dbReference type="InterPro" id="IPR001680">
    <property type="entry name" value="WD40_rpt"/>
</dbReference>
<dbReference type="AlphaFoldDB" id="A0AAD4DQW3"/>
<dbReference type="RefSeq" id="XP_041217861.1">
    <property type="nucleotide sequence ID" value="XM_041376110.1"/>
</dbReference>
<sequence>MVSCRLTGTWRNIRVWSTDNAELLLEIDAHEEFVLSVVWLPDSQQLISASADKTIKFWDSSNGAQIGQPCTSYIRSLANSSDGSFIATASGDKTMHLWSTRSYQQIEQALEHTALVFCVAISPSGELLASGDKYGNLQLWSIENTLCAALGTDSL</sequence>
<dbReference type="InterPro" id="IPR036322">
    <property type="entry name" value="WD40_repeat_dom_sf"/>
</dbReference>
<dbReference type="PANTHER" id="PTHR19848">
    <property type="entry name" value="WD40 REPEAT PROTEIN"/>
    <property type="match status" value="1"/>
</dbReference>
<reference evidence="4" key="1">
    <citation type="journal article" date="2020" name="New Phytol.">
        <title>Comparative genomics reveals dynamic genome evolution in host specialist ectomycorrhizal fungi.</title>
        <authorList>
            <person name="Lofgren L.A."/>
            <person name="Nguyen N.H."/>
            <person name="Vilgalys R."/>
            <person name="Ruytinx J."/>
            <person name="Liao H.L."/>
            <person name="Branco S."/>
            <person name="Kuo A."/>
            <person name="LaButti K."/>
            <person name="Lipzen A."/>
            <person name="Andreopoulos W."/>
            <person name="Pangilinan J."/>
            <person name="Riley R."/>
            <person name="Hundley H."/>
            <person name="Na H."/>
            <person name="Barry K."/>
            <person name="Grigoriev I.V."/>
            <person name="Stajich J.E."/>
            <person name="Kennedy P.G."/>
        </authorList>
    </citation>
    <scope>NUCLEOTIDE SEQUENCE</scope>
    <source>
        <strain evidence="4">FC203</strain>
    </source>
</reference>
<dbReference type="Gene3D" id="2.130.10.10">
    <property type="entry name" value="YVTN repeat-like/Quinoprotein amine dehydrogenase"/>
    <property type="match status" value="2"/>
</dbReference>
<dbReference type="InterPro" id="IPR020472">
    <property type="entry name" value="WD40_PAC1"/>
</dbReference>
<keyword evidence="2" id="KW-0677">Repeat</keyword>
<evidence type="ECO:0000256" key="1">
    <source>
        <dbReference type="ARBA" id="ARBA00022574"/>
    </source>
</evidence>
<organism evidence="4 5">
    <name type="scientific">Suillus fuscotomentosus</name>
    <dbReference type="NCBI Taxonomy" id="1912939"/>
    <lineage>
        <taxon>Eukaryota</taxon>
        <taxon>Fungi</taxon>
        <taxon>Dikarya</taxon>
        <taxon>Basidiomycota</taxon>
        <taxon>Agaricomycotina</taxon>
        <taxon>Agaricomycetes</taxon>
        <taxon>Agaricomycetidae</taxon>
        <taxon>Boletales</taxon>
        <taxon>Suillineae</taxon>
        <taxon>Suillaceae</taxon>
        <taxon>Suillus</taxon>
    </lineage>
</organism>
<accession>A0AAD4DQW3</accession>
<dbReference type="EMBL" id="JABBWK010000136">
    <property type="protein sequence ID" value="KAG1890595.1"/>
    <property type="molecule type" value="Genomic_DNA"/>
</dbReference>
<proteinExistence type="predicted"/>
<evidence type="ECO:0000256" key="3">
    <source>
        <dbReference type="PROSITE-ProRule" id="PRU00221"/>
    </source>
</evidence>
<dbReference type="PANTHER" id="PTHR19848:SF8">
    <property type="entry name" value="F-BOX AND WD REPEAT DOMAIN CONTAINING 7"/>
    <property type="match status" value="1"/>
</dbReference>
<evidence type="ECO:0000313" key="4">
    <source>
        <dbReference type="EMBL" id="KAG1890595.1"/>
    </source>
</evidence>
<dbReference type="PROSITE" id="PS50294">
    <property type="entry name" value="WD_REPEATS_REGION"/>
    <property type="match status" value="2"/>
</dbReference>
<name>A0AAD4DQW3_9AGAM</name>
<keyword evidence="5" id="KW-1185">Reference proteome</keyword>